<dbReference type="GO" id="GO:0005886">
    <property type="term" value="C:plasma membrane"/>
    <property type="evidence" value="ECO:0007669"/>
    <property type="project" value="TreeGrafter"/>
</dbReference>
<feature type="domain" description="Ig-like" evidence="10">
    <location>
        <begin position="143"/>
        <end position="230"/>
    </location>
</feature>
<dbReference type="Pfam" id="PF07686">
    <property type="entry name" value="V-set"/>
    <property type="match status" value="1"/>
</dbReference>
<dbReference type="PANTHER" id="PTHR44427:SF1">
    <property type="entry name" value="CARCINOEMBRYONIC ANTIGEN-RELATED CELL ADHESION MOLECULE 1"/>
    <property type="match status" value="1"/>
</dbReference>
<dbReference type="InterPro" id="IPR050831">
    <property type="entry name" value="CEA_cell_adhesion"/>
</dbReference>
<dbReference type="Pfam" id="PF13895">
    <property type="entry name" value="Ig_2"/>
    <property type="match status" value="1"/>
</dbReference>
<evidence type="ECO:0000256" key="2">
    <source>
        <dbReference type="ARBA" id="ARBA00022737"/>
    </source>
</evidence>
<name>A0A7E6CP54_9CHIR</name>
<feature type="domain" description="Ig-like" evidence="10">
    <location>
        <begin position="235"/>
        <end position="315"/>
    </location>
</feature>
<dbReference type="InterPro" id="IPR013783">
    <property type="entry name" value="Ig-like_fold"/>
</dbReference>
<dbReference type="Proteomes" id="UP000504628">
    <property type="component" value="Chromosome 12"/>
</dbReference>
<reference evidence="12" key="1">
    <citation type="submission" date="2025-08" db="UniProtKB">
        <authorList>
            <consortium name="RefSeq"/>
        </authorList>
    </citation>
    <scope>IDENTIFICATION</scope>
    <source>
        <tissue evidence="12">Muscle</tissue>
    </source>
</reference>
<dbReference type="PANTHER" id="PTHR44427">
    <property type="entry name" value="CARCINOEMBRYONIC ANTIGEN-RELATED CELL ADHESION MOLECULE 19"/>
    <property type="match status" value="1"/>
</dbReference>
<dbReference type="InterPro" id="IPR013106">
    <property type="entry name" value="Ig_V-set"/>
</dbReference>
<comment type="similarity">
    <text evidence="6">Belongs to the immunoglobulin superfamily. CEA family.</text>
</comment>
<dbReference type="Pfam" id="PF13927">
    <property type="entry name" value="Ig_3"/>
    <property type="match status" value="1"/>
</dbReference>
<dbReference type="GO" id="GO:1990782">
    <property type="term" value="F:protein tyrosine kinase binding"/>
    <property type="evidence" value="ECO:0007669"/>
    <property type="project" value="TreeGrafter"/>
</dbReference>
<dbReference type="FunCoup" id="A0A7E6CP54">
    <property type="interactions" value="152"/>
</dbReference>
<proteinExistence type="inferred from homology"/>
<dbReference type="CDD" id="cd05774">
    <property type="entry name" value="IgV_CEACAM_D1"/>
    <property type="match status" value="1"/>
</dbReference>
<evidence type="ECO:0000256" key="9">
    <source>
        <dbReference type="SAM" id="SignalP"/>
    </source>
</evidence>
<evidence type="ECO:0000256" key="8">
    <source>
        <dbReference type="SAM" id="Phobius"/>
    </source>
</evidence>
<dbReference type="InterPro" id="IPR003598">
    <property type="entry name" value="Ig_sub2"/>
</dbReference>
<keyword evidence="2" id="KW-0677">Repeat</keyword>
<dbReference type="AlphaFoldDB" id="A0A7E6CP54"/>
<keyword evidence="4" id="KW-0325">Glycoprotein</keyword>
<feature type="compositionally biased region" description="Polar residues" evidence="7">
    <location>
        <begin position="374"/>
        <end position="386"/>
    </location>
</feature>
<accession>A0A7E6CP54</accession>
<evidence type="ECO:0000256" key="1">
    <source>
        <dbReference type="ARBA" id="ARBA00022729"/>
    </source>
</evidence>
<dbReference type="InParanoid" id="A0A7E6CP54"/>
<dbReference type="SUPFAM" id="SSF48726">
    <property type="entry name" value="Immunoglobulin"/>
    <property type="match status" value="3"/>
</dbReference>
<gene>
    <name evidence="12" type="primary">LOC118497668</name>
</gene>
<dbReference type="CDD" id="cd05740">
    <property type="entry name" value="IgI_hCEACAM_2_4_6_like"/>
    <property type="match status" value="1"/>
</dbReference>
<keyword evidence="8" id="KW-0812">Transmembrane</keyword>
<dbReference type="FunFam" id="2.60.40.10:FF:000517">
    <property type="entry name" value="Carcinoembryonic antigen-related cell adhesion molecule 1"/>
    <property type="match status" value="1"/>
</dbReference>
<evidence type="ECO:0000256" key="6">
    <source>
        <dbReference type="ARBA" id="ARBA00038222"/>
    </source>
</evidence>
<evidence type="ECO:0000256" key="4">
    <source>
        <dbReference type="ARBA" id="ARBA00023180"/>
    </source>
</evidence>
<dbReference type="OrthoDB" id="6159398at2759"/>
<feature type="region of interest" description="Disordered" evidence="7">
    <location>
        <begin position="358"/>
        <end position="398"/>
    </location>
</feature>
<protein>
    <submittedName>
        <fullName evidence="12">Carcinoembryonic antigen-related cell adhesion molecule 1-like</fullName>
    </submittedName>
</protein>
<dbReference type="GO" id="GO:0007165">
    <property type="term" value="P:signal transduction"/>
    <property type="evidence" value="ECO:0007669"/>
    <property type="project" value="TreeGrafter"/>
</dbReference>
<dbReference type="CDD" id="cd20948">
    <property type="entry name" value="IgC2_CEACAM5-like"/>
    <property type="match status" value="1"/>
</dbReference>
<keyword evidence="11" id="KW-1185">Reference proteome</keyword>
<feature type="chain" id="PRO_5028920122" evidence="9">
    <location>
        <begin position="35"/>
        <end position="421"/>
    </location>
</feature>
<organism evidence="11 12">
    <name type="scientific">Phyllostomus discolor</name>
    <name type="common">pale spear-nosed bat</name>
    <dbReference type="NCBI Taxonomy" id="89673"/>
    <lineage>
        <taxon>Eukaryota</taxon>
        <taxon>Metazoa</taxon>
        <taxon>Chordata</taxon>
        <taxon>Craniata</taxon>
        <taxon>Vertebrata</taxon>
        <taxon>Euteleostomi</taxon>
        <taxon>Mammalia</taxon>
        <taxon>Eutheria</taxon>
        <taxon>Laurasiatheria</taxon>
        <taxon>Chiroptera</taxon>
        <taxon>Yangochiroptera</taxon>
        <taxon>Phyllostomidae</taxon>
        <taxon>Phyllostominae</taxon>
        <taxon>Phyllostomus</taxon>
    </lineage>
</organism>
<evidence type="ECO:0000313" key="12">
    <source>
        <dbReference type="RefSeq" id="XP_035868743.1"/>
    </source>
</evidence>
<dbReference type="FunFam" id="2.60.40.10:FF:000244">
    <property type="entry name" value="carcinoembryonic antigen-related cell adhesion molecule 16"/>
    <property type="match status" value="1"/>
</dbReference>
<keyword evidence="8" id="KW-0472">Membrane</keyword>
<keyword evidence="8" id="KW-1133">Transmembrane helix</keyword>
<dbReference type="KEGG" id="pdic:118497668"/>
<evidence type="ECO:0000256" key="5">
    <source>
        <dbReference type="ARBA" id="ARBA00023319"/>
    </source>
</evidence>
<evidence type="ECO:0000313" key="11">
    <source>
        <dbReference type="Proteomes" id="UP000504628"/>
    </source>
</evidence>
<evidence type="ECO:0000256" key="7">
    <source>
        <dbReference type="SAM" id="MobiDB-lite"/>
    </source>
</evidence>
<dbReference type="InterPro" id="IPR003599">
    <property type="entry name" value="Ig_sub"/>
</dbReference>
<dbReference type="Gene3D" id="2.60.40.10">
    <property type="entry name" value="Immunoglobulins"/>
    <property type="match status" value="3"/>
</dbReference>
<keyword evidence="1 9" id="KW-0732">Signal</keyword>
<keyword evidence="3" id="KW-1015">Disulfide bond</keyword>
<evidence type="ECO:0000256" key="3">
    <source>
        <dbReference type="ARBA" id="ARBA00023157"/>
    </source>
</evidence>
<dbReference type="RefSeq" id="XP_035868743.1">
    <property type="nucleotide sequence ID" value="XM_036012850.1"/>
</dbReference>
<dbReference type="GO" id="GO:0002682">
    <property type="term" value="P:regulation of immune system process"/>
    <property type="evidence" value="ECO:0007669"/>
    <property type="project" value="TreeGrafter"/>
</dbReference>
<feature type="transmembrane region" description="Helical" evidence="8">
    <location>
        <begin position="330"/>
        <end position="352"/>
    </location>
</feature>
<dbReference type="SMART" id="SM00408">
    <property type="entry name" value="IGc2"/>
    <property type="match status" value="3"/>
</dbReference>
<keyword evidence="5" id="KW-0393">Immunoglobulin domain</keyword>
<dbReference type="FunFam" id="2.60.40.10:FF:000340">
    <property type="entry name" value="Carcinoembryonic antigen-related cell adhesion molecule 1"/>
    <property type="match status" value="1"/>
</dbReference>
<dbReference type="InterPro" id="IPR036179">
    <property type="entry name" value="Ig-like_dom_sf"/>
</dbReference>
<dbReference type="GeneID" id="118497668"/>
<dbReference type="InterPro" id="IPR007110">
    <property type="entry name" value="Ig-like_dom"/>
</dbReference>
<feature type="signal peptide" evidence="9">
    <location>
        <begin position="1"/>
        <end position="34"/>
    </location>
</feature>
<sequence>MESLSAPAHRGRVPLQGLLLAVSLLTFWSPPSTARLTVASTNAAEGKDVLLLVLNLPESLFSYNWYRGKSVNSSRRIGTFITQTQKFTPGPAHSGRETIYPNGSLLFQKVTLNDTGYYTIVVTKKDGLTEEATGQLRVYPELPRPSIKSNNSNPEEHKDPVLLTCEPHTQDTTYLWLINSQSLQDSAWLELSKDNRTLTLLRVTRTDKGPYECETRNPVSAGRSDPFTLNVLYGPDTPFISPSDSHYPPGENLNLSCHAASNPPAQYSWLINGRPQQPTQELSIPSITASDSGSYTCIAHNSVTGYNRTTVRTITVSAENDYSGYSAGTIAGIVIGVFTLVALGTSLGCFLYHRRTGRASDPQGLTEHRPPASTPGQGPSGASTSPGPLPGTRTASPIYEDLLHPSTDVYCRISPGADGAS</sequence>
<evidence type="ECO:0000259" key="10">
    <source>
        <dbReference type="PROSITE" id="PS50835"/>
    </source>
</evidence>
<dbReference type="SMART" id="SM00409">
    <property type="entry name" value="IG"/>
    <property type="match status" value="3"/>
</dbReference>
<dbReference type="PROSITE" id="PS50835">
    <property type="entry name" value="IG_LIKE"/>
    <property type="match status" value="2"/>
</dbReference>
<dbReference type="GO" id="GO:0009986">
    <property type="term" value="C:cell surface"/>
    <property type="evidence" value="ECO:0007669"/>
    <property type="project" value="TreeGrafter"/>
</dbReference>